<protein>
    <submittedName>
        <fullName evidence="2">Uncharacterized protein</fullName>
    </submittedName>
</protein>
<evidence type="ECO:0000313" key="3">
    <source>
        <dbReference type="Proteomes" id="UP000248116"/>
    </source>
</evidence>
<sequence length="61" mass="7356">MIHESFFKKLPQSKKRVGKKDWRAKDAVRKGDGPAGPYDRRRVIFIMKYENPFWFYSSMTK</sequence>
<name>A0ABX5P381_9PROT</name>
<keyword evidence="3" id="KW-1185">Reference proteome</keyword>
<accession>A0ABX5P381</accession>
<dbReference type="EMBL" id="PRCW01000044">
    <property type="protein sequence ID" value="PYD48202.1"/>
    <property type="molecule type" value="Genomic_DNA"/>
</dbReference>
<evidence type="ECO:0000256" key="1">
    <source>
        <dbReference type="SAM" id="MobiDB-lite"/>
    </source>
</evidence>
<feature type="compositionally biased region" description="Basic and acidic residues" evidence="1">
    <location>
        <begin position="19"/>
        <end position="38"/>
    </location>
</feature>
<dbReference type="Proteomes" id="UP000248116">
    <property type="component" value="Unassembled WGS sequence"/>
</dbReference>
<gene>
    <name evidence="2" type="ORF">C3920_06045</name>
</gene>
<feature type="region of interest" description="Disordered" evidence="1">
    <location>
        <begin position="1"/>
        <end position="38"/>
    </location>
</feature>
<evidence type="ECO:0000313" key="2">
    <source>
        <dbReference type="EMBL" id="PYD48202.1"/>
    </source>
</evidence>
<proteinExistence type="predicted"/>
<comment type="caution">
    <text evidence="2">The sequence shown here is derived from an EMBL/GenBank/DDBJ whole genome shotgun (WGS) entry which is preliminary data.</text>
</comment>
<reference evidence="2 3" key="1">
    <citation type="submission" date="2018-02" db="EMBL/GenBank/DDBJ databases">
        <authorList>
            <person name="Skraban J."/>
            <person name="Trcek J."/>
        </authorList>
    </citation>
    <scope>NUCLEOTIDE SEQUENCE [LARGE SCALE GENOMIC DNA]</scope>
    <source>
        <strain evidence="2 3">AV446</strain>
    </source>
</reference>
<organism evidence="2 3">
    <name type="scientific">Novacetimonas pomaceti</name>
    <dbReference type="NCBI Taxonomy" id="2021998"/>
    <lineage>
        <taxon>Bacteria</taxon>
        <taxon>Pseudomonadati</taxon>
        <taxon>Pseudomonadota</taxon>
        <taxon>Alphaproteobacteria</taxon>
        <taxon>Acetobacterales</taxon>
        <taxon>Acetobacteraceae</taxon>
        <taxon>Novacetimonas</taxon>
    </lineage>
</organism>